<evidence type="ECO:0000256" key="9">
    <source>
        <dbReference type="ARBA" id="ARBA00045241"/>
    </source>
</evidence>
<dbReference type="KEGG" id="aten:116302633"/>
<keyword evidence="13" id="KW-1185">Reference proteome</keyword>
<dbReference type="OrthoDB" id="10265211at2759"/>
<evidence type="ECO:0000256" key="2">
    <source>
        <dbReference type="ARBA" id="ARBA00010977"/>
    </source>
</evidence>
<dbReference type="InParanoid" id="A0A6P8ILK1"/>
<evidence type="ECO:0000256" key="5">
    <source>
        <dbReference type="ARBA" id="ARBA00022705"/>
    </source>
</evidence>
<keyword evidence="4" id="KW-0597">Phosphoprotein</keyword>
<name>A0A6P8ILK1_ACTTE</name>
<evidence type="ECO:0000256" key="4">
    <source>
        <dbReference type="ARBA" id="ARBA00022553"/>
    </source>
</evidence>
<dbReference type="GO" id="GO:0005664">
    <property type="term" value="C:nuclear origin of replication recognition complex"/>
    <property type="evidence" value="ECO:0007669"/>
    <property type="project" value="InterPro"/>
</dbReference>
<comment type="function">
    <text evidence="9">Component of the origin recognition complex (ORC) that binds origins of replication. DNA-binding is ATP-dependent. The specific DNA sequences that define origins of replication have not been identified yet. ORC is required to assemble the pre-replication complex necessary to initiate DNA replication. Binds histone H3 and H4 trimethylation marks H3K9me3, H3K27me3 and H4K20me3.</text>
</comment>
<dbReference type="PANTHER" id="PTHR12748">
    <property type="entry name" value="ORIGIN RECOGNITION COMPLEX SUBUNIT 3"/>
    <property type="match status" value="1"/>
</dbReference>
<dbReference type="RefSeq" id="XP_031567831.1">
    <property type="nucleotide sequence ID" value="XM_031711971.1"/>
</dbReference>
<keyword evidence="7" id="KW-0539">Nucleus</keyword>
<evidence type="ECO:0000256" key="1">
    <source>
        <dbReference type="ARBA" id="ARBA00004123"/>
    </source>
</evidence>
<dbReference type="Pfam" id="PF18137">
    <property type="entry name" value="WHD_ORC"/>
    <property type="match status" value="1"/>
</dbReference>
<dbReference type="GO" id="GO:0006270">
    <property type="term" value="P:DNA replication initiation"/>
    <property type="evidence" value="ECO:0007669"/>
    <property type="project" value="TreeGrafter"/>
</dbReference>
<comment type="similarity">
    <text evidence="2">Belongs to the ORC3 family.</text>
</comment>
<dbReference type="Pfam" id="PF07034">
    <property type="entry name" value="ORC3_N"/>
    <property type="match status" value="1"/>
</dbReference>
<evidence type="ECO:0000313" key="13">
    <source>
        <dbReference type="Proteomes" id="UP000515163"/>
    </source>
</evidence>
<keyword evidence="5" id="KW-0235">DNA replication</keyword>
<dbReference type="AlphaFoldDB" id="A0A6P8ILK1"/>
<sequence length="725" mass="83820">MAEETTSSVSKGCFLFKKNVTGSPRKRRYGNAIDLIDRYDGESTENVSQRYDNFKQCWKQVKTKIEALESNSKIFSHIVEYVQSAHKKSNKTYKHGYINEIPTAVLITGVNMPDHDIIFSQLAKDLSKITPYIAVLQSKDCTTMKFTMKNMVLQFMSSDEEDEEKEESHGSVHHKPRLGSYTMVQLCHWYKTACKIQESEKKNLIKNKETLKKSSATENPPLVVILEDFEGFHPPVIQDFVSVCSQYTHDIPLVMVFGVATSVSAVHQVLPHSVSTLLSIERFQSQPSLTCLLEIISKVLMTAGIPFKLGHKVFRFLYENFLFHDFSLQNFSTGLQFCMMEHFYENPVSVVCCKQEERESVITDLSHEELEIMRRRPSFRKYVESCEMKEQVFLLSDDDHTKDVIIKLLVKFDCYHKYFFPVLDCLHAITANLPKHLLGKRVRDVYELCLNSNIYEQEQYKESLSLLRVYAKDELLLLLQKCVVILTSSLKESCKELENHRDKLTSFLEQFEKIGEVKQTEETTTPVEPKVTTPKILSRFELQEKLKTAAKQKRKDSPFDQLRQEVVEYLNQFFREYLTCPQNMPLHEVMYFDGITAVKQHLIGMPRVAIQTALTNPHHYLKCECCEIDAGTIQDSLPDISIAYKLHLECGRLINLYDWLQAFSVVIDPDSCSSKKKTPAKKKKKSNEELQARFIRAVSELQFIGFIKPTKRKTDHVQRLTWGGC</sequence>
<reference evidence="14" key="1">
    <citation type="submission" date="2025-08" db="UniProtKB">
        <authorList>
            <consortium name="RefSeq"/>
        </authorList>
    </citation>
    <scope>IDENTIFICATION</scope>
    <source>
        <tissue evidence="14">Tentacle</tissue>
    </source>
</reference>
<evidence type="ECO:0000256" key="8">
    <source>
        <dbReference type="ARBA" id="ARBA00026084"/>
    </source>
</evidence>
<evidence type="ECO:0000256" key="3">
    <source>
        <dbReference type="ARBA" id="ARBA00019085"/>
    </source>
</evidence>
<evidence type="ECO:0000259" key="12">
    <source>
        <dbReference type="Pfam" id="PF19675"/>
    </source>
</evidence>
<evidence type="ECO:0000259" key="10">
    <source>
        <dbReference type="Pfam" id="PF07034"/>
    </source>
</evidence>
<dbReference type="Proteomes" id="UP000515163">
    <property type="component" value="Unplaced"/>
</dbReference>
<organism evidence="13 14">
    <name type="scientific">Actinia tenebrosa</name>
    <name type="common">Australian red waratah sea anemone</name>
    <dbReference type="NCBI Taxonomy" id="6105"/>
    <lineage>
        <taxon>Eukaryota</taxon>
        <taxon>Metazoa</taxon>
        <taxon>Cnidaria</taxon>
        <taxon>Anthozoa</taxon>
        <taxon>Hexacorallia</taxon>
        <taxon>Actiniaria</taxon>
        <taxon>Actiniidae</taxon>
        <taxon>Actinia</taxon>
    </lineage>
</organism>
<proteinExistence type="inferred from homology"/>
<accession>A0A6P8ILK1</accession>
<dbReference type="GO" id="GO:0005656">
    <property type="term" value="C:nuclear pre-replicative complex"/>
    <property type="evidence" value="ECO:0007669"/>
    <property type="project" value="TreeGrafter"/>
</dbReference>
<dbReference type="PANTHER" id="PTHR12748:SF0">
    <property type="entry name" value="ORIGIN RECOGNITION COMPLEX SUBUNIT 3"/>
    <property type="match status" value="1"/>
</dbReference>
<dbReference type="Pfam" id="PF19675">
    <property type="entry name" value="ORC3_ins"/>
    <property type="match status" value="1"/>
</dbReference>
<dbReference type="GO" id="GO:0003688">
    <property type="term" value="F:DNA replication origin binding"/>
    <property type="evidence" value="ECO:0007669"/>
    <property type="project" value="TreeGrafter"/>
</dbReference>
<comment type="subcellular location">
    <subcellularLocation>
        <location evidence="1">Nucleus</location>
    </subcellularLocation>
</comment>
<gene>
    <name evidence="14" type="primary">LOC116302633</name>
</gene>
<dbReference type="CDD" id="cd20704">
    <property type="entry name" value="Orc3"/>
    <property type="match status" value="2"/>
</dbReference>
<protein>
    <recommendedName>
        <fullName evidence="3">Origin recognition complex subunit 3</fullName>
    </recommendedName>
</protein>
<evidence type="ECO:0000256" key="6">
    <source>
        <dbReference type="ARBA" id="ARBA00023125"/>
    </source>
</evidence>
<dbReference type="GO" id="GO:0031261">
    <property type="term" value="C:DNA replication preinitiation complex"/>
    <property type="evidence" value="ECO:0007669"/>
    <property type="project" value="TreeGrafter"/>
</dbReference>
<feature type="domain" description="Origin recognition complex subunit 3 insertion" evidence="12">
    <location>
        <begin position="362"/>
        <end position="594"/>
    </location>
</feature>
<keyword evidence="6" id="KW-0238">DNA-binding</keyword>
<dbReference type="InterPro" id="IPR045663">
    <property type="entry name" value="ORC3_ins"/>
</dbReference>
<evidence type="ECO:0000259" key="11">
    <source>
        <dbReference type="Pfam" id="PF18137"/>
    </source>
</evidence>
<evidence type="ECO:0000256" key="7">
    <source>
        <dbReference type="ARBA" id="ARBA00023242"/>
    </source>
</evidence>
<dbReference type="InterPro" id="IPR045667">
    <property type="entry name" value="ORC3_N"/>
</dbReference>
<evidence type="ECO:0000313" key="14">
    <source>
        <dbReference type="RefSeq" id="XP_031567831.1"/>
    </source>
</evidence>
<dbReference type="GeneID" id="116302633"/>
<feature type="domain" description="Origin recognition complex subunit 3 winged helix C-terminal" evidence="11">
    <location>
        <begin position="607"/>
        <end position="722"/>
    </location>
</feature>
<dbReference type="FunCoup" id="A0A6P8ILK1">
    <property type="interactions" value="2032"/>
</dbReference>
<comment type="subunit">
    <text evidence="8">Component of ORC, a complex composed of at least 6 subunits: ORC1, ORC2, ORC3, ORC4, ORC5 and ORC6. ORC is regulated in a cell-cycle dependent manner. It is sequentially assembled at the exit from anaphase of mitosis and disassembled as cells enter S phase.</text>
</comment>
<dbReference type="InterPro" id="IPR020795">
    <property type="entry name" value="ORC3"/>
</dbReference>
<dbReference type="InterPro" id="IPR040855">
    <property type="entry name" value="ORC_WH_C"/>
</dbReference>
<feature type="domain" description="Origin recognition complex subunit 3 N-terminal" evidence="10">
    <location>
        <begin position="5"/>
        <end position="350"/>
    </location>
</feature>